<evidence type="ECO:0000313" key="2">
    <source>
        <dbReference type="EMBL" id="AIX29755.1"/>
    </source>
</evidence>
<name>A0A0E3G5E2_9CAUD</name>
<dbReference type="EMBL" id="KJ019054">
    <property type="protein sequence ID" value="AIX20539.1"/>
    <property type="molecule type" value="Genomic_DNA"/>
</dbReference>
<reference evidence="4 5" key="1">
    <citation type="submission" date="2013-12" db="EMBL/GenBank/DDBJ databases">
        <title>Ecological redundancy of diverse viral populations within a natural community.</title>
        <authorList>
            <person name="Gregory A.C."/>
            <person name="LaButti K."/>
            <person name="Copeland A."/>
            <person name="Woyke T."/>
            <person name="Sullivan M.B."/>
        </authorList>
    </citation>
    <scope>NUCLEOTIDE SEQUENCE [LARGE SCALE GENOMIC DNA]</scope>
    <source>
        <strain evidence="3">Syn7803C2</strain>
        <strain evidence="1">Syn7803C85</strain>
        <strain evidence="2">Syn7803US33</strain>
    </source>
</reference>
<organism evidence="3 4">
    <name type="scientific">Synechococcus phage ACG-2014e</name>
    <dbReference type="NCBI Taxonomy" id="1493510"/>
    <lineage>
        <taxon>Viruses</taxon>
        <taxon>Duplodnaviria</taxon>
        <taxon>Heunggongvirae</taxon>
        <taxon>Uroviricota</taxon>
        <taxon>Caudoviricetes</taxon>
        <taxon>Pantevenvirales</taxon>
        <taxon>Kyanoviridae</taxon>
        <taxon>Chalconvirus</taxon>
        <taxon>Chalconvirus acg2014e</taxon>
    </lineage>
</organism>
<sequence length="38" mass="4470">MYRRPTDSNYESLSETLDYLHNNVEGIKKDLLQVARTV</sequence>
<dbReference type="Proteomes" id="UP000033005">
    <property type="component" value="Segment"/>
</dbReference>
<proteinExistence type="predicted"/>
<dbReference type="Proteomes" id="UP000185284">
    <property type="component" value="Segment"/>
</dbReference>
<dbReference type="KEGG" id="vg:24172219"/>
<dbReference type="GeneID" id="24172219"/>
<evidence type="ECO:0000313" key="5">
    <source>
        <dbReference type="Proteomes" id="UP000185283"/>
    </source>
</evidence>
<dbReference type="Proteomes" id="UP000185283">
    <property type="component" value="Segment"/>
</dbReference>
<evidence type="ECO:0000313" key="1">
    <source>
        <dbReference type="EMBL" id="AIX20539.1"/>
    </source>
</evidence>
<accession>A0A0E3G5E2</accession>
<dbReference type="EMBL" id="KJ019094">
    <property type="protein sequence ID" value="AIX29755.1"/>
    <property type="molecule type" value="Genomic_DNA"/>
</dbReference>
<gene>
    <name evidence="3" type="ORF">Syn7803C2_75</name>
    <name evidence="1" type="ORF">Syn7803C85_76</name>
    <name evidence="2" type="ORF">Syn7803US33_74</name>
</gene>
<evidence type="ECO:0000313" key="3">
    <source>
        <dbReference type="EMBL" id="AIX44994.1"/>
    </source>
</evidence>
<keyword evidence="5" id="KW-1185">Reference proteome</keyword>
<protein>
    <submittedName>
        <fullName evidence="3">Uncharacterized protein</fullName>
    </submittedName>
</protein>
<dbReference type="RefSeq" id="YP_009134577.1">
    <property type="nucleotide sequence ID" value="NC_026928.1"/>
</dbReference>
<dbReference type="EMBL" id="KJ019156">
    <property type="protein sequence ID" value="AIX44994.1"/>
    <property type="molecule type" value="Genomic_DNA"/>
</dbReference>
<evidence type="ECO:0000313" key="4">
    <source>
        <dbReference type="Proteomes" id="UP000033005"/>
    </source>
</evidence>